<reference evidence="4" key="1">
    <citation type="journal article" date="2021" name="Sci. Rep.">
        <title>Diploid genomic architecture of Nitzschia inconspicua, an elite biomass production diatom.</title>
        <authorList>
            <person name="Oliver A."/>
            <person name="Podell S."/>
            <person name="Pinowska A."/>
            <person name="Traller J.C."/>
            <person name="Smith S.R."/>
            <person name="McClure R."/>
            <person name="Beliaev A."/>
            <person name="Bohutskyi P."/>
            <person name="Hill E.A."/>
            <person name="Rabines A."/>
            <person name="Zheng H."/>
            <person name="Allen L.Z."/>
            <person name="Kuo A."/>
            <person name="Grigoriev I.V."/>
            <person name="Allen A.E."/>
            <person name="Hazlebeck D."/>
            <person name="Allen E.E."/>
        </authorList>
    </citation>
    <scope>NUCLEOTIDE SEQUENCE</scope>
    <source>
        <strain evidence="4">Hildebrandi</strain>
    </source>
</reference>
<dbReference type="PANTHER" id="PTHR48094">
    <property type="entry name" value="PROTEIN/NUCLEIC ACID DEGLYCASE DJ-1-RELATED"/>
    <property type="match status" value="1"/>
</dbReference>
<dbReference type="Proteomes" id="UP000693970">
    <property type="component" value="Unassembled WGS sequence"/>
</dbReference>
<feature type="chain" id="PRO_5039935377" evidence="2">
    <location>
        <begin position="20"/>
        <end position="247"/>
    </location>
</feature>
<evidence type="ECO:0000313" key="4">
    <source>
        <dbReference type="EMBL" id="KAG7371437.1"/>
    </source>
</evidence>
<keyword evidence="4" id="KW-0315">Glutamine amidotransferase</keyword>
<dbReference type="EMBL" id="JAGRRH010000004">
    <property type="protein sequence ID" value="KAG7371437.1"/>
    <property type="molecule type" value="Genomic_DNA"/>
</dbReference>
<protein>
    <submittedName>
        <fullName evidence="4">Class I glutamine amidotransferase-like protein</fullName>
    </submittedName>
</protein>
<evidence type="ECO:0000313" key="5">
    <source>
        <dbReference type="Proteomes" id="UP000693970"/>
    </source>
</evidence>
<keyword evidence="5" id="KW-1185">Reference proteome</keyword>
<dbReference type="PANTHER" id="PTHR48094:SF12">
    <property type="entry name" value="PARKINSON DISEASE PROTEIN 7 HOMOLOG"/>
    <property type="match status" value="1"/>
</dbReference>
<sequence>MRFLTVALLVHQHFGTLTTRTTTRSQTSAVVKALVTSSPQPNLRSLRLFGSSSSSSTTKTALNMVKRVLVPIAEGSEEIETTCITDTLTRFGAEVTIASVMPDLLCKMSRGIKVMADMSIEDAAKEEYDLVVCPGGMPGATHLRDSETLKYILEKQKAAGKPYGAICAAPAVVLATHQLLDEKATCYPAPQFREKLQDPVDDVVAVTGGGLITTSKGPGTALLFALELGEQLYGKEARNKIQKEMLV</sequence>
<comment type="caution">
    <text evidence="4">The sequence shown here is derived from an EMBL/GenBank/DDBJ whole genome shotgun (WGS) entry which is preliminary data.</text>
</comment>
<name>A0A9K3M092_9STRA</name>
<feature type="signal peptide" evidence="2">
    <location>
        <begin position="1"/>
        <end position="19"/>
    </location>
</feature>
<dbReference type="NCBIfam" id="TIGR01383">
    <property type="entry name" value="not_thiJ"/>
    <property type="match status" value="1"/>
</dbReference>
<feature type="domain" description="DJ-1/PfpI" evidence="3">
    <location>
        <begin position="66"/>
        <end position="230"/>
    </location>
</feature>
<dbReference type="InterPro" id="IPR002818">
    <property type="entry name" value="DJ-1/PfpI"/>
</dbReference>
<dbReference type="GO" id="GO:1903189">
    <property type="term" value="P:glyoxal metabolic process"/>
    <property type="evidence" value="ECO:0007669"/>
    <property type="project" value="TreeGrafter"/>
</dbReference>
<evidence type="ECO:0000256" key="2">
    <source>
        <dbReference type="SAM" id="SignalP"/>
    </source>
</evidence>
<keyword evidence="1" id="KW-0677">Repeat</keyword>
<dbReference type="FunFam" id="3.40.50.880:FF:000015">
    <property type="entry name" value="Protein DJ-1 homolog C"/>
    <property type="match status" value="1"/>
</dbReference>
<reference evidence="4" key="2">
    <citation type="submission" date="2021-04" db="EMBL/GenBank/DDBJ databases">
        <authorList>
            <person name="Podell S."/>
        </authorList>
    </citation>
    <scope>NUCLEOTIDE SEQUENCE</scope>
    <source>
        <strain evidence="4">Hildebrandi</strain>
    </source>
</reference>
<evidence type="ECO:0000259" key="3">
    <source>
        <dbReference type="Pfam" id="PF01965"/>
    </source>
</evidence>
<accession>A0A9K3M092</accession>
<dbReference type="OrthoDB" id="543156at2759"/>
<keyword evidence="2" id="KW-0732">Signal</keyword>
<dbReference type="AlphaFoldDB" id="A0A9K3M092"/>
<gene>
    <name evidence="4" type="ORF">IV203_020007</name>
</gene>
<organism evidence="4 5">
    <name type="scientific">Nitzschia inconspicua</name>
    <dbReference type="NCBI Taxonomy" id="303405"/>
    <lineage>
        <taxon>Eukaryota</taxon>
        <taxon>Sar</taxon>
        <taxon>Stramenopiles</taxon>
        <taxon>Ochrophyta</taxon>
        <taxon>Bacillariophyta</taxon>
        <taxon>Bacillariophyceae</taxon>
        <taxon>Bacillariophycidae</taxon>
        <taxon>Bacillariales</taxon>
        <taxon>Bacillariaceae</taxon>
        <taxon>Nitzschia</taxon>
    </lineage>
</organism>
<dbReference type="Pfam" id="PF01965">
    <property type="entry name" value="DJ-1_PfpI"/>
    <property type="match status" value="1"/>
</dbReference>
<evidence type="ECO:0000256" key="1">
    <source>
        <dbReference type="ARBA" id="ARBA00022737"/>
    </source>
</evidence>
<dbReference type="InterPro" id="IPR050325">
    <property type="entry name" value="Prot/Nucl_acid_deglycase"/>
</dbReference>
<proteinExistence type="predicted"/>
<dbReference type="GO" id="GO:0005737">
    <property type="term" value="C:cytoplasm"/>
    <property type="evidence" value="ECO:0007669"/>
    <property type="project" value="TreeGrafter"/>
</dbReference>
<dbReference type="CDD" id="cd03135">
    <property type="entry name" value="GATase1_DJ-1"/>
    <property type="match status" value="1"/>
</dbReference>
<dbReference type="InterPro" id="IPR006287">
    <property type="entry name" value="DJ-1"/>
</dbReference>